<evidence type="ECO:0000313" key="2">
    <source>
        <dbReference type="Proteomes" id="UP001589535"/>
    </source>
</evidence>
<dbReference type="EMBL" id="JBHMBK010000064">
    <property type="protein sequence ID" value="MFB9690908.1"/>
    <property type="molecule type" value="Genomic_DNA"/>
</dbReference>
<sequence>MSHAVVVGAGPAGAVAAAVLARGGMPVVLAGRDDDEPRYDVLLSGPAREILRSIGVAVDGWPVHPVTIAFDATVSHAVPEAGYAVVDSSVLRDTLRDHAVRCGTDYRTTVPDAPHVVLAGGAGHLGEPPAESTGVSCARRFTGPLAGDGVVLRLLAPPADDPRGRPRCAWLAPVPGGCTIGASALGAVSADALMDEAVAALAELDPRVRDCVPAGPPVSGPLSCGFGPGSAAGPGGLRVGDAAGLVNPFTGEGLSGAVQSGRLAARAVLAARDDPAAARREYRQLLESSFVGYFETARHAARRYHLAWRVLAAGAGSEHPFHAKGRRAVVLPEGVSALAGTEPLDLPPATRVRLLPFLAACDEVCLSLVRGDWPFLARMFTADREDKLLLRPAIGFFAALVAGGDVPARGAATVAAAIELATLGALAFLGPAVTPREVRGVDWDSATTVLAGDYLLGQASRLIAEAAPGLSWSFSDWLGELTSLRAAVVTTGAGAEAVFASLFEFPLRIGAALGGADAEAFRACGATLGRLFLRLEDVLALRGDRTRLDATLPDLLDGRISALPELLAVPGLTAGALPPHARPAAVAAARDASAEFERECDRLPDPFARSLLSAVGAWVAAPAKCP</sequence>
<name>A0ABV5UHM4_9PSEU</name>
<dbReference type="PRINTS" id="PR00469">
    <property type="entry name" value="PNDRDTASEII"/>
</dbReference>
<dbReference type="SUPFAM" id="SSF51905">
    <property type="entry name" value="FAD/NAD(P)-binding domain"/>
    <property type="match status" value="1"/>
</dbReference>
<dbReference type="InterPro" id="IPR008949">
    <property type="entry name" value="Isoprenoid_synthase_dom_sf"/>
</dbReference>
<comment type="caution">
    <text evidence="1">The sequence shown here is derived from an EMBL/GenBank/DDBJ whole genome shotgun (WGS) entry which is preliminary data.</text>
</comment>
<dbReference type="RefSeq" id="WP_378207057.1">
    <property type="nucleotide sequence ID" value="NZ_JBHMBK010000064.1"/>
</dbReference>
<dbReference type="InterPro" id="IPR050407">
    <property type="entry name" value="Geranylgeranyl_reductase"/>
</dbReference>
<organism evidence="1 2">
    <name type="scientific">Amycolatopsis plumensis</name>
    <dbReference type="NCBI Taxonomy" id="236508"/>
    <lineage>
        <taxon>Bacteria</taxon>
        <taxon>Bacillati</taxon>
        <taxon>Actinomycetota</taxon>
        <taxon>Actinomycetes</taxon>
        <taxon>Pseudonocardiales</taxon>
        <taxon>Pseudonocardiaceae</taxon>
        <taxon>Amycolatopsis</taxon>
    </lineage>
</organism>
<dbReference type="Gene3D" id="1.10.600.10">
    <property type="entry name" value="Farnesyl Diphosphate Synthase"/>
    <property type="match status" value="1"/>
</dbReference>
<accession>A0ABV5UHM4</accession>
<dbReference type="InterPro" id="IPR036188">
    <property type="entry name" value="FAD/NAD-bd_sf"/>
</dbReference>
<gene>
    <name evidence="1" type="ORF">ACFFTO_42630</name>
</gene>
<dbReference type="PANTHER" id="PTHR42685:SF22">
    <property type="entry name" value="CONDITIONED MEDIUM FACTOR RECEPTOR 1"/>
    <property type="match status" value="1"/>
</dbReference>
<evidence type="ECO:0000313" key="1">
    <source>
        <dbReference type="EMBL" id="MFB9690908.1"/>
    </source>
</evidence>
<reference evidence="1 2" key="1">
    <citation type="submission" date="2024-09" db="EMBL/GenBank/DDBJ databases">
        <authorList>
            <person name="Sun Q."/>
            <person name="Mori K."/>
        </authorList>
    </citation>
    <scope>NUCLEOTIDE SEQUENCE [LARGE SCALE GENOMIC DNA]</scope>
    <source>
        <strain evidence="1 2">JCM 13852</strain>
    </source>
</reference>
<protein>
    <recommendedName>
        <fullName evidence="3">Dehydrogenase (Flavoprotein)</fullName>
    </recommendedName>
</protein>
<dbReference type="Gene3D" id="3.50.50.60">
    <property type="entry name" value="FAD/NAD(P)-binding domain"/>
    <property type="match status" value="2"/>
</dbReference>
<evidence type="ECO:0008006" key="3">
    <source>
        <dbReference type="Google" id="ProtNLM"/>
    </source>
</evidence>
<proteinExistence type="predicted"/>
<dbReference type="PANTHER" id="PTHR42685">
    <property type="entry name" value="GERANYLGERANYL DIPHOSPHATE REDUCTASE"/>
    <property type="match status" value="1"/>
</dbReference>
<keyword evidence="2" id="KW-1185">Reference proteome</keyword>
<dbReference type="SUPFAM" id="SSF48576">
    <property type="entry name" value="Terpenoid synthases"/>
    <property type="match status" value="1"/>
</dbReference>
<dbReference type="Proteomes" id="UP001589535">
    <property type="component" value="Unassembled WGS sequence"/>
</dbReference>